<protein>
    <recommendedName>
        <fullName evidence="3">Zinc finger CCHC domain-containing protein 8</fullName>
    </recommendedName>
    <alternativeName>
        <fullName evidence="8">TRAMP-like complex RNA-binding factor ZCCHC8</fullName>
    </alternativeName>
</protein>
<feature type="compositionally biased region" description="Low complexity" evidence="11">
    <location>
        <begin position="535"/>
        <end position="544"/>
    </location>
</feature>
<feature type="compositionally biased region" description="Low complexity" evidence="11">
    <location>
        <begin position="595"/>
        <end position="627"/>
    </location>
</feature>
<feature type="compositionally biased region" description="Acidic residues" evidence="11">
    <location>
        <begin position="14"/>
        <end position="25"/>
    </location>
</feature>
<feature type="domain" description="CCHC-type" evidence="12">
    <location>
        <begin position="206"/>
        <end position="221"/>
    </location>
</feature>
<evidence type="ECO:0000259" key="12">
    <source>
        <dbReference type="PROSITE" id="PS50158"/>
    </source>
</evidence>
<dbReference type="InterPro" id="IPR001878">
    <property type="entry name" value="Znf_CCHC"/>
</dbReference>
<evidence type="ECO:0000256" key="11">
    <source>
        <dbReference type="SAM" id="MobiDB-lite"/>
    </source>
</evidence>
<dbReference type="SUPFAM" id="SSF57756">
    <property type="entry name" value="Retrovirus zinc finger-like domains"/>
    <property type="match status" value="1"/>
</dbReference>
<accession>A0AAJ7WTG8</accession>
<feature type="region of interest" description="Disordered" evidence="11">
    <location>
        <begin position="1"/>
        <end position="44"/>
    </location>
</feature>
<name>A0AAJ7WTG8_PETMA</name>
<dbReference type="KEGG" id="pmrn:116941992"/>
<reference evidence="14" key="1">
    <citation type="submission" date="2025-08" db="UniProtKB">
        <authorList>
            <consortium name="RefSeq"/>
        </authorList>
    </citation>
    <scope>IDENTIFICATION</scope>
    <source>
        <tissue evidence="14">Sperm</tissue>
    </source>
</reference>
<keyword evidence="13" id="KW-1185">Reference proteome</keyword>
<comment type="subcellular location">
    <subcellularLocation>
        <location evidence="1">Nucleus</location>
        <location evidence="1">Nucleoplasm</location>
    </subcellularLocation>
</comment>
<dbReference type="Pfam" id="PF00098">
    <property type="entry name" value="zf-CCHC"/>
    <property type="match status" value="1"/>
</dbReference>
<dbReference type="GO" id="GO:0071013">
    <property type="term" value="C:catalytic step 2 spliceosome"/>
    <property type="evidence" value="ECO:0007669"/>
    <property type="project" value="TreeGrafter"/>
</dbReference>
<keyword evidence="4" id="KW-0479">Metal-binding</keyword>
<evidence type="ECO:0000256" key="8">
    <source>
        <dbReference type="ARBA" id="ARBA00032546"/>
    </source>
</evidence>
<feature type="compositionally biased region" description="Gly residues" evidence="11">
    <location>
        <begin position="628"/>
        <end position="637"/>
    </location>
</feature>
<proteinExistence type="inferred from homology"/>
<feature type="compositionally biased region" description="Acidic residues" evidence="11">
    <location>
        <begin position="648"/>
        <end position="679"/>
    </location>
</feature>
<dbReference type="AlphaFoldDB" id="A0AAJ7WTG8"/>
<feature type="compositionally biased region" description="Pro residues" evidence="11">
    <location>
        <begin position="465"/>
        <end position="488"/>
    </location>
</feature>
<dbReference type="InterPro" id="IPR036875">
    <property type="entry name" value="Znf_CCHC_sf"/>
</dbReference>
<feature type="compositionally biased region" description="Basic and acidic residues" evidence="11">
    <location>
        <begin position="26"/>
        <end position="44"/>
    </location>
</feature>
<dbReference type="GO" id="GO:0003723">
    <property type="term" value="F:RNA binding"/>
    <property type="evidence" value="ECO:0007669"/>
    <property type="project" value="TreeGrafter"/>
</dbReference>
<gene>
    <name evidence="14" type="primary">ZCCHC8</name>
</gene>
<dbReference type="CTD" id="55596"/>
<evidence type="ECO:0000256" key="10">
    <source>
        <dbReference type="PROSITE-ProRule" id="PRU00047"/>
    </source>
</evidence>
<evidence type="ECO:0000256" key="6">
    <source>
        <dbReference type="ARBA" id="ARBA00022833"/>
    </source>
</evidence>
<evidence type="ECO:0000256" key="5">
    <source>
        <dbReference type="ARBA" id="ARBA00022771"/>
    </source>
</evidence>
<evidence type="ECO:0000256" key="9">
    <source>
        <dbReference type="ARBA" id="ARBA00045870"/>
    </source>
</evidence>
<feature type="compositionally biased region" description="Acidic residues" evidence="11">
    <location>
        <begin position="500"/>
        <end position="521"/>
    </location>
</feature>
<organism evidence="13 14">
    <name type="scientific">Petromyzon marinus</name>
    <name type="common">Sea lamprey</name>
    <dbReference type="NCBI Taxonomy" id="7757"/>
    <lineage>
        <taxon>Eukaryota</taxon>
        <taxon>Metazoa</taxon>
        <taxon>Chordata</taxon>
        <taxon>Craniata</taxon>
        <taxon>Vertebrata</taxon>
        <taxon>Cyclostomata</taxon>
        <taxon>Hyperoartia</taxon>
        <taxon>Petromyzontiformes</taxon>
        <taxon>Petromyzontidae</taxon>
        <taxon>Petromyzon</taxon>
    </lineage>
</organism>
<evidence type="ECO:0000313" key="14">
    <source>
        <dbReference type="RefSeq" id="XP_032809360.1"/>
    </source>
</evidence>
<dbReference type="PANTHER" id="PTHR13316">
    <property type="entry name" value="ZINC FINGER, CCHC DOMAIN CONTAINING 8"/>
    <property type="match status" value="1"/>
</dbReference>
<sequence>MAATGSGKKAEQEQQQEEKEEEEKEEEKKEEEKGTAGEETERGEVQLRAQLARLQADNDQLRRQVQLLQQSSDLLIPDPVKDGPFLHVLYMDGTRSTYCQAELEGILLQLMQQSGGERDPIPSQPSSVVLGNRTKGKDTGACIKVVSNVRYYRSFCLDSIGRPLLRGNPAITEGWNIPQYQTIFKQILSNEISEGQAKPQRPKGICFNCGSEDHIVRTCPQKRDLAGINLRRRQFESFSNSPKSRNPQRYHNEQEERFAHFKPGVISEGLRLALAVAPGQLPPYIYRMRQLDYPPGWLRESCQEGSGITIHGDLSDGEIDELEEAEIEKQKRKAFNPTKLISYPGFNVPLPPNTLDDWRTFNSCPMQPQQLKEAMILRLKEASKKQVKRTAPAEQGAHTTKKRRSRASDGVTFDNSDMETDSEPTSREAPAWPPLPASPGFRAPLPPSTPTVPRSSTGGPGGSPTAPPLPPDVTPPPLPKDTPPPSPATPGVRSRVEAGAPEEEEEEEKEEEEALSLEDLEEQQRLIQAALEQSEGAAEGANDAGDVKPGGVHPAAPSRPWRAPAGVRRSPRVKVEREGGPSVPCERREAPRGRSPSAADAEPSAEPSPESPGEPSEEPSPGSPAVAGGEGGGGLPGSVGNPPKAPALDEEMAMVFDVADDDDEAEEKAEAAGSDDEAEAVPWRVKNAQRGVPDSSKFAAGITDFSHHLEESGQPTGLYARLRSVLQRAPRKAAKKP</sequence>
<evidence type="ECO:0000313" key="13">
    <source>
        <dbReference type="Proteomes" id="UP001318040"/>
    </source>
</evidence>
<dbReference type="PANTHER" id="PTHR13316:SF0">
    <property type="entry name" value="ZINC FINGER CCHC DOMAIN-CONTAINING PROTEIN 8"/>
    <property type="match status" value="1"/>
</dbReference>
<comment type="function">
    <text evidence="9">Scaffolding subunit of the trimeric nuclear exosome targeting (NEXT) complex that is involved in the surveillance and turnover of aberrant transcripts and non-coding RNAs. NEXT functions as an RNA exosome cofactor that directs a subset of non-coding short-lived RNAs for exosomal degradation. May be involved in pre-mRNA splicing. It is required for 3'-end maturation of telomerase RNA component (TERC), TERC 3'-end targeting to the nuclear RNA exosome, and for telomerase function.</text>
</comment>
<evidence type="ECO:0000256" key="2">
    <source>
        <dbReference type="ARBA" id="ARBA00007497"/>
    </source>
</evidence>
<feature type="region of interest" description="Disordered" evidence="11">
    <location>
        <begin position="382"/>
        <end position="682"/>
    </location>
</feature>
<feature type="compositionally biased region" description="Basic and acidic residues" evidence="11">
    <location>
        <begin position="573"/>
        <end position="592"/>
    </location>
</feature>
<comment type="similarity">
    <text evidence="2">Belongs to the ZCCHC8 family.</text>
</comment>
<dbReference type="Gene3D" id="4.10.60.10">
    <property type="entry name" value="Zinc finger, CCHC-type"/>
    <property type="match status" value="1"/>
</dbReference>
<dbReference type="InterPro" id="IPR006568">
    <property type="entry name" value="PSP_pro-rich"/>
</dbReference>
<dbReference type="Proteomes" id="UP001318040">
    <property type="component" value="Chromosome 1"/>
</dbReference>
<evidence type="ECO:0000256" key="3">
    <source>
        <dbReference type="ARBA" id="ARBA00022379"/>
    </source>
</evidence>
<evidence type="ECO:0000256" key="7">
    <source>
        <dbReference type="ARBA" id="ARBA00023242"/>
    </source>
</evidence>
<keyword evidence="7" id="KW-0539">Nucleus</keyword>
<evidence type="ECO:0000256" key="4">
    <source>
        <dbReference type="ARBA" id="ARBA00022723"/>
    </source>
</evidence>
<dbReference type="SMART" id="SM00581">
    <property type="entry name" value="PSP"/>
    <property type="match status" value="1"/>
</dbReference>
<dbReference type="RefSeq" id="XP_032809360.1">
    <property type="nucleotide sequence ID" value="XM_032953469.1"/>
</dbReference>
<dbReference type="Pfam" id="PF04046">
    <property type="entry name" value="PSP"/>
    <property type="match status" value="1"/>
</dbReference>
<feature type="compositionally biased region" description="Low complexity" evidence="11">
    <location>
        <begin position="554"/>
        <end position="565"/>
    </location>
</feature>
<dbReference type="GO" id="GO:0008270">
    <property type="term" value="F:zinc ion binding"/>
    <property type="evidence" value="ECO:0007669"/>
    <property type="project" value="UniProtKB-KW"/>
</dbReference>
<keyword evidence="5 10" id="KW-0863">Zinc-finger</keyword>
<keyword evidence="6" id="KW-0862">Zinc</keyword>
<dbReference type="InterPro" id="IPR052115">
    <property type="entry name" value="NEXT_complex_subunit_ZCCHC8"/>
</dbReference>
<dbReference type="SMART" id="SM00343">
    <property type="entry name" value="ZnF_C2HC"/>
    <property type="match status" value="1"/>
</dbReference>
<evidence type="ECO:0000256" key="1">
    <source>
        <dbReference type="ARBA" id="ARBA00004642"/>
    </source>
</evidence>
<dbReference type="GO" id="GO:0005654">
    <property type="term" value="C:nucleoplasm"/>
    <property type="evidence" value="ECO:0007669"/>
    <property type="project" value="UniProtKB-SubCell"/>
</dbReference>
<dbReference type="PROSITE" id="PS50158">
    <property type="entry name" value="ZF_CCHC"/>
    <property type="match status" value="1"/>
</dbReference>